<gene>
    <name evidence="1" type="ORF">Triagg1_9664</name>
</gene>
<proteinExistence type="predicted"/>
<sequence>MTDITAHHAVASTLGEQVASWEARVKDARRKGDPCQTTAIAAAAADAIEHQVKVLANPTQDETRALKAVQRFTYNASADAWPGWQQVEDGSLDRPTLVAAKRLAIHSAELVDTLQLGAVHQGTGAWLVAAFDLALGRLEDALAGFSISTQRYRAANAPGLVLLAQGYSAIAKGLLNQHSREAITKDLGAIFAQISSGGYEDGTEWIQQLETALGVFSLHVD</sequence>
<keyword evidence="2" id="KW-1185">Reference proteome</keyword>
<protein>
    <submittedName>
        <fullName evidence="1">Uncharacterized protein</fullName>
    </submittedName>
</protein>
<dbReference type="EMBL" id="JAWRVG010000057">
    <property type="protein sequence ID" value="KAK4062794.1"/>
    <property type="molecule type" value="Genomic_DNA"/>
</dbReference>
<accession>A0AAE1I681</accession>
<name>A0AAE1I681_9HYPO</name>
<dbReference type="GeneID" id="87924551"/>
<reference evidence="1" key="1">
    <citation type="submission" date="2023-11" db="EMBL/GenBank/DDBJ databases">
        <title>The genome sequences of three competitors of mushroom-forming fungi.</title>
        <authorList>
            <person name="Beijen E."/>
            <person name="Ohm R.A."/>
        </authorList>
    </citation>
    <scope>NUCLEOTIDE SEQUENCE</scope>
    <source>
        <strain evidence="1">CBS 100526</strain>
    </source>
</reference>
<evidence type="ECO:0000313" key="2">
    <source>
        <dbReference type="Proteomes" id="UP001273209"/>
    </source>
</evidence>
<organism evidence="1 2">
    <name type="scientific">Trichoderma aggressivum f. europaeum</name>
    <dbReference type="NCBI Taxonomy" id="173218"/>
    <lineage>
        <taxon>Eukaryota</taxon>
        <taxon>Fungi</taxon>
        <taxon>Dikarya</taxon>
        <taxon>Ascomycota</taxon>
        <taxon>Pezizomycotina</taxon>
        <taxon>Sordariomycetes</taxon>
        <taxon>Hypocreomycetidae</taxon>
        <taxon>Hypocreales</taxon>
        <taxon>Hypocreaceae</taxon>
        <taxon>Trichoderma</taxon>
    </lineage>
</organism>
<comment type="caution">
    <text evidence="1">The sequence shown here is derived from an EMBL/GenBank/DDBJ whole genome shotgun (WGS) entry which is preliminary data.</text>
</comment>
<dbReference type="Proteomes" id="UP001273209">
    <property type="component" value="Unassembled WGS sequence"/>
</dbReference>
<evidence type="ECO:0000313" key="1">
    <source>
        <dbReference type="EMBL" id="KAK4062794.1"/>
    </source>
</evidence>
<dbReference type="AlphaFoldDB" id="A0AAE1I681"/>
<dbReference type="RefSeq" id="XP_062751352.1">
    <property type="nucleotide sequence ID" value="XM_062904646.1"/>
</dbReference>